<dbReference type="Pfam" id="PF00561">
    <property type="entry name" value="Abhydrolase_1"/>
    <property type="match status" value="1"/>
</dbReference>
<organism evidence="3 4">
    <name type="scientific">Nocardioides zhouii</name>
    <dbReference type="NCBI Taxonomy" id="1168729"/>
    <lineage>
        <taxon>Bacteria</taxon>
        <taxon>Bacillati</taxon>
        <taxon>Actinomycetota</taxon>
        <taxon>Actinomycetes</taxon>
        <taxon>Propionibacteriales</taxon>
        <taxon>Nocardioidaceae</taxon>
        <taxon>Nocardioides</taxon>
    </lineage>
</organism>
<dbReference type="InterPro" id="IPR029058">
    <property type="entry name" value="AB_hydrolase_fold"/>
</dbReference>
<dbReference type="SUPFAM" id="SSF53474">
    <property type="entry name" value="alpha/beta-Hydrolases"/>
    <property type="match status" value="1"/>
</dbReference>
<protein>
    <submittedName>
        <fullName evidence="3">Alpha/beta hydrolase</fullName>
    </submittedName>
</protein>
<dbReference type="InterPro" id="IPR000073">
    <property type="entry name" value="AB_hydrolase_1"/>
</dbReference>
<dbReference type="Proteomes" id="UP000291101">
    <property type="component" value="Unassembled WGS sequence"/>
</dbReference>
<accession>A0A4V1RPZ8</accession>
<sequence>MAEPGTDIGIAGLEHRRLERDGVGIATWAGGSGSTVVLLHGYPQTSHMWRHLVPALLEDHHVVLADLRGYGRSDAPEPGPLDATYAKREMAADVALVLDSLGIDSAHVVGHDRGARVVHRFCLDFPELVASAAVLDIVPTLHMFDHVDRAMAEAYFHWFFLTRDRGLPETLLRADPDAWIRSRFDGRHRDGFAFEPSAIKAYADAFRRPGVVEATCADYRAAAGIDLEHDRTDRTSGRTVARPLLVGWGTNGYVGRSFDVAAVWREYAADVRPVAIEADHYVAEENPAATLAALRDFWASVQ</sequence>
<dbReference type="PRINTS" id="PR00412">
    <property type="entry name" value="EPOXHYDRLASE"/>
</dbReference>
<evidence type="ECO:0000313" key="3">
    <source>
        <dbReference type="EMBL" id="RYC11107.1"/>
    </source>
</evidence>
<keyword evidence="4" id="KW-1185">Reference proteome</keyword>
<dbReference type="GO" id="GO:0016787">
    <property type="term" value="F:hydrolase activity"/>
    <property type="evidence" value="ECO:0007669"/>
    <property type="project" value="UniProtKB-KW"/>
</dbReference>
<evidence type="ECO:0000313" key="4">
    <source>
        <dbReference type="Proteomes" id="UP000291101"/>
    </source>
</evidence>
<gene>
    <name evidence="3" type="ORF">EUA94_10885</name>
</gene>
<proteinExistence type="predicted"/>
<keyword evidence="1 3" id="KW-0378">Hydrolase</keyword>
<dbReference type="EMBL" id="SDWV01000009">
    <property type="protein sequence ID" value="RYC11107.1"/>
    <property type="molecule type" value="Genomic_DNA"/>
</dbReference>
<feature type="domain" description="AB hydrolase-1" evidence="2">
    <location>
        <begin position="35"/>
        <end position="276"/>
    </location>
</feature>
<comment type="caution">
    <text evidence="3">The sequence shown here is derived from an EMBL/GenBank/DDBJ whole genome shotgun (WGS) entry which is preliminary data.</text>
</comment>
<dbReference type="Gene3D" id="3.40.50.1820">
    <property type="entry name" value="alpha/beta hydrolase"/>
    <property type="match status" value="1"/>
</dbReference>
<dbReference type="OrthoDB" id="9812774at2"/>
<dbReference type="InterPro" id="IPR000639">
    <property type="entry name" value="Epox_hydrolase-like"/>
</dbReference>
<name>A0A4V1RPZ8_9ACTN</name>
<reference evidence="3 4" key="1">
    <citation type="submission" date="2019-01" db="EMBL/GenBank/DDBJ databases">
        <title>Novel species of Nocardioides.</title>
        <authorList>
            <person name="Liu Q."/>
            <person name="X Y.-H."/>
        </authorList>
    </citation>
    <scope>NUCLEOTIDE SEQUENCE [LARGE SCALE GENOMIC DNA]</scope>
    <source>
        <strain evidence="3 4">HLT2-9</strain>
    </source>
</reference>
<dbReference type="RefSeq" id="WP_129426898.1">
    <property type="nucleotide sequence ID" value="NZ_SDWV01000009.1"/>
</dbReference>
<evidence type="ECO:0000259" key="2">
    <source>
        <dbReference type="Pfam" id="PF00561"/>
    </source>
</evidence>
<evidence type="ECO:0000256" key="1">
    <source>
        <dbReference type="ARBA" id="ARBA00022801"/>
    </source>
</evidence>
<dbReference type="AlphaFoldDB" id="A0A4V1RPZ8"/>
<dbReference type="PANTHER" id="PTHR43329">
    <property type="entry name" value="EPOXIDE HYDROLASE"/>
    <property type="match status" value="1"/>
</dbReference>